<dbReference type="EnsemblPlants" id="PGSC0003DMT400095812">
    <property type="protein sequence ID" value="PGSC0003DMT400095812"/>
    <property type="gene ID" value="PGSC0003DMG400045383"/>
</dbReference>
<feature type="compositionally biased region" description="Low complexity" evidence="1">
    <location>
        <begin position="25"/>
        <end position="36"/>
    </location>
</feature>
<feature type="compositionally biased region" description="Basic and acidic residues" evidence="1">
    <location>
        <begin position="40"/>
        <end position="54"/>
    </location>
</feature>
<feature type="region of interest" description="Disordered" evidence="1">
    <location>
        <begin position="1"/>
        <end position="70"/>
    </location>
</feature>
<protein>
    <submittedName>
        <fullName evidence="2">Uncharacterized protein</fullName>
    </submittedName>
</protein>
<evidence type="ECO:0000313" key="2">
    <source>
        <dbReference type="EnsemblPlants" id="PGSC0003DMT400095812"/>
    </source>
</evidence>
<dbReference type="Gramene" id="PGSC0003DMT400095812">
    <property type="protein sequence ID" value="PGSC0003DMT400095812"/>
    <property type="gene ID" value="PGSC0003DMG400045383"/>
</dbReference>
<dbReference type="InParanoid" id="M1DX36"/>
<name>M1DX36_SOLTU</name>
<keyword evidence="3" id="KW-1185">Reference proteome</keyword>
<accession>M1DX36</accession>
<evidence type="ECO:0000256" key="1">
    <source>
        <dbReference type="SAM" id="MobiDB-lite"/>
    </source>
</evidence>
<organism evidence="2 3">
    <name type="scientific">Solanum tuberosum</name>
    <name type="common">Potato</name>
    <dbReference type="NCBI Taxonomy" id="4113"/>
    <lineage>
        <taxon>Eukaryota</taxon>
        <taxon>Viridiplantae</taxon>
        <taxon>Streptophyta</taxon>
        <taxon>Embryophyta</taxon>
        <taxon>Tracheophyta</taxon>
        <taxon>Spermatophyta</taxon>
        <taxon>Magnoliopsida</taxon>
        <taxon>eudicotyledons</taxon>
        <taxon>Gunneridae</taxon>
        <taxon>Pentapetalae</taxon>
        <taxon>asterids</taxon>
        <taxon>lamiids</taxon>
        <taxon>Solanales</taxon>
        <taxon>Solanaceae</taxon>
        <taxon>Solanoideae</taxon>
        <taxon>Solaneae</taxon>
        <taxon>Solanum</taxon>
    </lineage>
</organism>
<dbReference type="PaxDb" id="4113-PGSC0003DMT400095812"/>
<proteinExistence type="predicted"/>
<dbReference type="HOGENOM" id="CLU_133510_1_0_1"/>
<dbReference type="Proteomes" id="UP000011115">
    <property type="component" value="Unassembled WGS sequence"/>
</dbReference>
<dbReference type="AlphaFoldDB" id="M1DX36"/>
<reference evidence="2" key="2">
    <citation type="submission" date="2015-06" db="UniProtKB">
        <authorList>
            <consortium name="EnsemblPlants"/>
        </authorList>
    </citation>
    <scope>IDENTIFICATION</scope>
    <source>
        <strain evidence="2">DM1-3 516 R44</strain>
    </source>
</reference>
<sequence length="92" mass="10124">MNNQGVVNNPIREGNVAGDELPPLGVVNVNSQVQGGKDQVNGKREQSVHRREVPRSSTMSPNEPKHNDAEGWCKTAVNYTKRQIAELIGDFD</sequence>
<reference evidence="3" key="1">
    <citation type="journal article" date="2011" name="Nature">
        <title>Genome sequence and analysis of the tuber crop potato.</title>
        <authorList>
            <consortium name="The Potato Genome Sequencing Consortium"/>
        </authorList>
    </citation>
    <scope>NUCLEOTIDE SEQUENCE [LARGE SCALE GENOMIC DNA]</scope>
    <source>
        <strain evidence="3">cv. DM1-3 516 R44</strain>
    </source>
</reference>
<evidence type="ECO:0000313" key="3">
    <source>
        <dbReference type="Proteomes" id="UP000011115"/>
    </source>
</evidence>